<proteinExistence type="inferred from homology"/>
<sequence>MADPSSSSASPSKKKRSGDADGSKSSKKSKKGEDSSGPSGSGSSASQPTKGEVVLKFKDHKGAETGGYEVQALLVDSPSFQPPSSMNLFHLPSSSSSSSAPPQLKNSLLLGTRPANTSNIAIESNNWDMEGCLSPEDIAQAKGYSGSYLAAIYDPATQEVTLHPAPLLTLARSIIPSGGQSARIQGGATFAAARRDLGEAFGNRKQKLALRNADRMKVDTTGMDGGILQGVTEAIGDSKFDVDALHASQGADSSQPTAANLASRPIPTPHLEATSPEDVYPLSELFPRDISSNIYANPYMHASDVSGVHKLLPLASNKSNWLASRIWNRVLSSQRASGEATSSGASGILKTSASHQKQQLRLVLYIAYLWALRSLAASNRKILNDRKGLKEKLKLTSPTAEASSEALLDALLAAFCSRDRARKTWVLTPFGETKLLATLLALCLHVDGFVLEIEVLAAEIGMSPNRLKEVAKSLGCTTRYRQGLGADLENAGQQQQVEGGGGGKGKAKKVMVLKCPVKLPDGSRGGPPARK</sequence>
<dbReference type="EMBL" id="KZ819330">
    <property type="protein sequence ID" value="PWN19860.1"/>
    <property type="molecule type" value="Genomic_DNA"/>
</dbReference>
<evidence type="ECO:0000256" key="3">
    <source>
        <dbReference type="ARBA" id="ARBA00022478"/>
    </source>
</evidence>
<dbReference type="Pfam" id="PF06870">
    <property type="entry name" value="RNA_pol_I_A49"/>
    <property type="match status" value="1"/>
</dbReference>
<reference evidence="7 8" key="1">
    <citation type="journal article" date="2018" name="Mol. Biol. Evol.">
        <title>Broad Genomic Sampling Reveals a Smut Pathogenic Ancestry of the Fungal Clade Ustilaginomycotina.</title>
        <authorList>
            <person name="Kijpornyongpan T."/>
            <person name="Mondo S.J."/>
            <person name="Barry K."/>
            <person name="Sandor L."/>
            <person name="Lee J."/>
            <person name="Lipzen A."/>
            <person name="Pangilinan J."/>
            <person name="LaButti K."/>
            <person name="Hainaut M."/>
            <person name="Henrissat B."/>
            <person name="Grigoriev I.V."/>
            <person name="Spatafora J.W."/>
            <person name="Aime M.C."/>
        </authorList>
    </citation>
    <scope>NUCLEOTIDE SEQUENCE [LARGE SCALE GENOMIC DNA]</scope>
    <source>
        <strain evidence="7 8">MCA 4718</strain>
    </source>
</reference>
<evidence type="ECO:0000256" key="4">
    <source>
        <dbReference type="ARBA" id="ARBA00023163"/>
    </source>
</evidence>
<feature type="compositionally biased region" description="Low complexity" evidence="6">
    <location>
        <begin position="35"/>
        <end position="46"/>
    </location>
</feature>
<accession>A0A316U3X6</accession>
<evidence type="ECO:0000256" key="1">
    <source>
        <dbReference type="ARBA" id="ARBA00004604"/>
    </source>
</evidence>
<evidence type="ECO:0000256" key="6">
    <source>
        <dbReference type="SAM" id="MobiDB-lite"/>
    </source>
</evidence>
<comment type="similarity">
    <text evidence="2">Belongs to the eukaryotic RPA49/POLR1E RNA polymerase subunit family.</text>
</comment>
<keyword evidence="8" id="KW-1185">Reference proteome</keyword>
<dbReference type="PANTHER" id="PTHR14440">
    <property type="entry name" value="DNA-DIRECTED RNA POLYMERASE I SUBUNIT RPA49"/>
    <property type="match status" value="1"/>
</dbReference>
<keyword evidence="3" id="KW-0240">DNA-directed RNA polymerase</keyword>
<evidence type="ECO:0000256" key="2">
    <source>
        <dbReference type="ARBA" id="ARBA00009430"/>
    </source>
</evidence>
<dbReference type="GeneID" id="37014612"/>
<dbReference type="OrthoDB" id="532500at2759"/>
<gene>
    <name evidence="7" type="ORF">BCV69DRAFT_283961</name>
</gene>
<evidence type="ECO:0000313" key="8">
    <source>
        <dbReference type="Proteomes" id="UP000245942"/>
    </source>
</evidence>
<dbReference type="AlphaFoldDB" id="A0A316U3X6"/>
<protein>
    <recommendedName>
        <fullName evidence="9">Rpa49 subunit specific to nuclear RNA polymerase I</fullName>
    </recommendedName>
</protein>
<feature type="region of interest" description="Disordered" evidence="6">
    <location>
        <begin position="1"/>
        <end position="56"/>
    </location>
</feature>
<evidence type="ECO:0000313" key="7">
    <source>
        <dbReference type="EMBL" id="PWN19860.1"/>
    </source>
</evidence>
<dbReference type="Proteomes" id="UP000245942">
    <property type="component" value="Unassembled WGS sequence"/>
</dbReference>
<dbReference type="GO" id="GO:0003677">
    <property type="term" value="F:DNA binding"/>
    <property type="evidence" value="ECO:0007669"/>
    <property type="project" value="InterPro"/>
</dbReference>
<dbReference type="GO" id="GO:0005730">
    <property type="term" value="C:nucleolus"/>
    <property type="evidence" value="ECO:0007669"/>
    <property type="project" value="UniProtKB-SubCell"/>
</dbReference>
<name>A0A316U3X6_9BASI</name>
<feature type="compositionally biased region" description="Low complexity" evidence="6">
    <location>
        <begin position="1"/>
        <end position="11"/>
    </location>
</feature>
<organism evidence="7 8">
    <name type="scientific">Pseudomicrostroma glucosiphilum</name>
    <dbReference type="NCBI Taxonomy" id="1684307"/>
    <lineage>
        <taxon>Eukaryota</taxon>
        <taxon>Fungi</taxon>
        <taxon>Dikarya</taxon>
        <taxon>Basidiomycota</taxon>
        <taxon>Ustilaginomycotina</taxon>
        <taxon>Exobasidiomycetes</taxon>
        <taxon>Microstromatales</taxon>
        <taxon>Microstromatales incertae sedis</taxon>
        <taxon>Pseudomicrostroma</taxon>
    </lineage>
</organism>
<dbReference type="RefSeq" id="XP_025347020.1">
    <property type="nucleotide sequence ID" value="XM_025492878.1"/>
</dbReference>
<evidence type="ECO:0008006" key="9">
    <source>
        <dbReference type="Google" id="ProtNLM"/>
    </source>
</evidence>
<evidence type="ECO:0000256" key="5">
    <source>
        <dbReference type="ARBA" id="ARBA00023242"/>
    </source>
</evidence>
<keyword evidence="5" id="KW-0539">Nucleus</keyword>
<dbReference type="STRING" id="1684307.A0A316U3X6"/>
<comment type="subcellular location">
    <subcellularLocation>
        <location evidence="1">Nucleus</location>
        <location evidence="1">Nucleolus</location>
    </subcellularLocation>
</comment>
<dbReference type="GO" id="GO:0006351">
    <property type="term" value="P:DNA-templated transcription"/>
    <property type="evidence" value="ECO:0007669"/>
    <property type="project" value="InterPro"/>
</dbReference>
<dbReference type="InterPro" id="IPR009668">
    <property type="entry name" value="RNA_pol-assoc_fac_A49-like"/>
</dbReference>
<dbReference type="GO" id="GO:0000428">
    <property type="term" value="C:DNA-directed RNA polymerase complex"/>
    <property type="evidence" value="ECO:0007669"/>
    <property type="project" value="UniProtKB-KW"/>
</dbReference>
<keyword evidence="4" id="KW-0804">Transcription</keyword>